<evidence type="ECO:0000313" key="3">
    <source>
        <dbReference type="EMBL" id="GBM30193.1"/>
    </source>
</evidence>
<comment type="caution">
    <text evidence="1">The sequence shown here is derived from an EMBL/GenBank/DDBJ whole genome shotgun (WGS) entry which is preliminary data.</text>
</comment>
<accession>A0A4Y2ELM3</accession>
<evidence type="ECO:0000313" key="1">
    <source>
        <dbReference type="EMBL" id="GBM30163.1"/>
    </source>
</evidence>
<dbReference type="EMBL" id="BGPR01170827">
    <property type="protein sequence ID" value="GBM30163.1"/>
    <property type="molecule type" value="Genomic_DNA"/>
</dbReference>
<protein>
    <submittedName>
        <fullName evidence="1">Uncharacterized protein</fullName>
    </submittedName>
</protein>
<dbReference type="EMBL" id="BGPR01170831">
    <property type="protein sequence ID" value="GBM30180.1"/>
    <property type="molecule type" value="Genomic_DNA"/>
</dbReference>
<evidence type="ECO:0000313" key="4">
    <source>
        <dbReference type="EMBL" id="GBM30615.1"/>
    </source>
</evidence>
<proteinExistence type="predicted"/>
<keyword evidence="5" id="KW-1185">Reference proteome</keyword>
<dbReference type="EMBL" id="BGPR01170835">
    <property type="protein sequence ID" value="GBM30193.1"/>
    <property type="molecule type" value="Genomic_DNA"/>
</dbReference>
<dbReference type="AlphaFoldDB" id="A0A4Y2ELM3"/>
<reference evidence="1 5" key="1">
    <citation type="journal article" date="2019" name="Sci. Rep.">
        <title>Orb-weaving spider Araneus ventricosus genome elucidates the spidroin gene catalogue.</title>
        <authorList>
            <person name="Kono N."/>
            <person name="Nakamura H."/>
            <person name="Ohtoshi R."/>
            <person name="Moran D.A.P."/>
            <person name="Shinohara A."/>
            <person name="Yoshida Y."/>
            <person name="Fujiwara M."/>
            <person name="Mori M."/>
            <person name="Tomita M."/>
            <person name="Arakawa K."/>
        </authorList>
    </citation>
    <scope>NUCLEOTIDE SEQUENCE [LARGE SCALE GENOMIC DNA]</scope>
</reference>
<evidence type="ECO:0000313" key="5">
    <source>
        <dbReference type="Proteomes" id="UP000499080"/>
    </source>
</evidence>
<gene>
    <name evidence="4" type="ORF">AVEN_160396_1</name>
    <name evidence="2" type="ORF">AVEN_249316_1</name>
    <name evidence="1" type="ORF">AVEN_8120_1</name>
    <name evidence="3" type="ORF">AVEN_8694_1</name>
</gene>
<dbReference type="Proteomes" id="UP000499080">
    <property type="component" value="Unassembled WGS sequence"/>
</dbReference>
<evidence type="ECO:0000313" key="2">
    <source>
        <dbReference type="EMBL" id="GBM30180.1"/>
    </source>
</evidence>
<dbReference type="EMBL" id="BGPR01170959">
    <property type="protein sequence ID" value="GBM30615.1"/>
    <property type="molecule type" value="Genomic_DNA"/>
</dbReference>
<name>A0A4Y2ELM3_ARAVE</name>
<sequence>MRYARKPLTAPPGCKFGVSVLISKTVRNTGKKLITKLFSIIDILQKNLAHKTDTNEKHKTNICLIAFNKTALAGKRLIYLPCSKCCPSATIHIWTRDCTSLCTLYDMAGYTLAQASVIRFRSSCYLGGGFTCTRCLMYPHRKQ</sequence>
<organism evidence="1 5">
    <name type="scientific">Araneus ventricosus</name>
    <name type="common">Orbweaver spider</name>
    <name type="synonym">Epeira ventricosa</name>
    <dbReference type="NCBI Taxonomy" id="182803"/>
    <lineage>
        <taxon>Eukaryota</taxon>
        <taxon>Metazoa</taxon>
        <taxon>Ecdysozoa</taxon>
        <taxon>Arthropoda</taxon>
        <taxon>Chelicerata</taxon>
        <taxon>Arachnida</taxon>
        <taxon>Araneae</taxon>
        <taxon>Araneomorphae</taxon>
        <taxon>Entelegynae</taxon>
        <taxon>Araneoidea</taxon>
        <taxon>Araneidae</taxon>
        <taxon>Araneus</taxon>
    </lineage>
</organism>